<dbReference type="InterPro" id="IPR006710">
    <property type="entry name" value="Glyco_hydro_43"/>
</dbReference>
<dbReference type="SUPFAM" id="SSF51126">
    <property type="entry name" value="Pectin lyase-like"/>
    <property type="match status" value="1"/>
</dbReference>
<proteinExistence type="inferred from homology"/>
<dbReference type="InterPro" id="IPR006626">
    <property type="entry name" value="PbH1"/>
</dbReference>
<dbReference type="Gene3D" id="2.160.20.10">
    <property type="entry name" value="Single-stranded right-handed beta-helix, Pectin lyase-like"/>
    <property type="match status" value="1"/>
</dbReference>
<comment type="similarity">
    <text evidence="1">Belongs to the glycosyl hydrolase 43 family.</text>
</comment>
<sequence>MTNTTKYLVIACCLMVQGLYADTYYVDALIGNDGASGRDSTAAWRSLDRVNQATFQPGDTLLFRSGRIYEGQFKPQGSGSEAQPIVVANFGEGYKPRLQGNGLFLATVHLYNVAGWEVTGLDISNDGPERAAGRAGVIVEIRDFGVARSIRLRNLDIHDVNGSLVKKEGGGAGIIVKNGGRETPSWYEGLTIEHCTIQRTHRNGILINGYWSREDWHPNRSVVIRHNVLEGVPGDGIVPIGCDSALIEWNVMRDCPRLLPDGEAAAGIWPWSCDNTVIQFNEVSDHKAPWDAQGFDSDWNCRNTLIQYNYSHDNEGGFLLVCNDGSASKRSSVGNTGTVVRYNVSVNDGGRITGKHAGFSPVIHLPGPTFDTKLYNNVLIVPAHRHPDTDSTLIAFDNWHGYPDSTLFANNIFYALSPVDYEAAKATRIFYTHNSYHGEHIGRPDDPAPVLDDPLFLTLENMGHPGMDALKGLLLRGDSPAKGKGRPLVDTAVNDLFGRPVLPGQPADIGVSNNLSSNAFAPCQLWPDDSGEHINAHGGGMLYHDGVYYWYGEKRGGRQSQGVNVYSSTDLYHWRHEALAFSPVDDPQSDITWGCIMERPKVIYNEKTKQFVMWFHLELRGQGYAAARAGVAVSDSPTGPFRFVDSFRPNGNMSRDMGLFVDDDGSAYHIYASDDNYDLRIARLTDDYLKPTPQDSLLFREHREAPALFKYRGKYYLFTSACTGWRPNQARLYVADDLFGPWTSLGDPMRGPQSEITFDAQSTFVLPVVGKTEAFIFMADRWKPENLTDSRYIWLPVRFDEGTPYVQWMDAWSLEDL</sequence>
<organism evidence="6 7">
    <name type="scientific">Parapedobacter deserti</name>
    <dbReference type="NCBI Taxonomy" id="1912957"/>
    <lineage>
        <taxon>Bacteria</taxon>
        <taxon>Pseudomonadati</taxon>
        <taxon>Bacteroidota</taxon>
        <taxon>Sphingobacteriia</taxon>
        <taxon>Sphingobacteriales</taxon>
        <taxon>Sphingobacteriaceae</taxon>
        <taxon>Parapedobacter</taxon>
    </lineage>
</organism>
<comment type="caution">
    <text evidence="6">The sequence shown here is derived from an EMBL/GenBank/DDBJ whole genome shotgun (WGS) entry which is preliminary data.</text>
</comment>
<dbReference type="Proteomes" id="UP001595526">
    <property type="component" value="Unassembled WGS sequence"/>
</dbReference>
<dbReference type="EMBL" id="JBHRTA010000038">
    <property type="protein sequence ID" value="MFC3198648.1"/>
    <property type="molecule type" value="Genomic_DNA"/>
</dbReference>
<feature type="chain" id="PRO_5046005574" evidence="4">
    <location>
        <begin position="22"/>
        <end position="817"/>
    </location>
</feature>
<dbReference type="SUPFAM" id="SSF75005">
    <property type="entry name" value="Arabinanase/levansucrase/invertase"/>
    <property type="match status" value="1"/>
</dbReference>
<keyword evidence="4" id="KW-0732">Signal</keyword>
<protein>
    <submittedName>
        <fullName evidence="6">Family 43 glycosylhydrolase</fullName>
    </submittedName>
</protein>
<dbReference type="InterPro" id="IPR011050">
    <property type="entry name" value="Pectin_lyase_fold/virulence"/>
</dbReference>
<dbReference type="PANTHER" id="PTHR22925">
    <property type="entry name" value="GLYCOSYL HYDROLASE 43 FAMILY MEMBER"/>
    <property type="match status" value="1"/>
</dbReference>
<dbReference type="InterPro" id="IPR039448">
    <property type="entry name" value="Beta_helix"/>
</dbReference>
<feature type="domain" description="Right handed beta helix" evidence="5">
    <location>
        <begin position="174"/>
        <end position="333"/>
    </location>
</feature>
<dbReference type="PANTHER" id="PTHR22925:SF3">
    <property type="entry name" value="GLYCOSYL HYDROLASE FAMILY PROTEIN 43"/>
    <property type="match status" value="1"/>
</dbReference>
<reference evidence="7" key="1">
    <citation type="journal article" date="2019" name="Int. J. Syst. Evol. Microbiol.">
        <title>The Global Catalogue of Microorganisms (GCM) 10K type strain sequencing project: providing services to taxonomists for standard genome sequencing and annotation.</title>
        <authorList>
            <consortium name="The Broad Institute Genomics Platform"/>
            <consortium name="The Broad Institute Genome Sequencing Center for Infectious Disease"/>
            <person name="Wu L."/>
            <person name="Ma J."/>
        </authorList>
    </citation>
    <scope>NUCLEOTIDE SEQUENCE [LARGE SCALE GENOMIC DNA]</scope>
    <source>
        <strain evidence="7">KCTC 52416</strain>
    </source>
</reference>
<evidence type="ECO:0000313" key="6">
    <source>
        <dbReference type="EMBL" id="MFC3198648.1"/>
    </source>
</evidence>
<evidence type="ECO:0000256" key="1">
    <source>
        <dbReference type="ARBA" id="ARBA00009865"/>
    </source>
</evidence>
<dbReference type="Pfam" id="PF13229">
    <property type="entry name" value="Beta_helix"/>
    <property type="match status" value="1"/>
</dbReference>
<name>A0ABV7JKQ0_9SPHI</name>
<evidence type="ECO:0000259" key="5">
    <source>
        <dbReference type="Pfam" id="PF13229"/>
    </source>
</evidence>
<evidence type="ECO:0000313" key="7">
    <source>
        <dbReference type="Proteomes" id="UP001595526"/>
    </source>
</evidence>
<keyword evidence="2" id="KW-0378">Hydrolase</keyword>
<gene>
    <name evidence="6" type="ORF">ACFOET_13565</name>
</gene>
<dbReference type="Pfam" id="PF04616">
    <property type="entry name" value="Glyco_hydro_43"/>
    <property type="match status" value="1"/>
</dbReference>
<keyword evidence="7" id="KW-1185">Reference proteome</keyword>
<dbReference type="SMART" id="SM00710">
    <property type="entry name" value="PbH1"/>
    <property type="match status" value="4"/>
</dbReference>
<accession>A0ABV7JKQ0</accession>
<evidence type="ECO:0000256" key="3">
    <source>
        <dbReference type="ARBA" id="ARBA00023295"/>
    </source>
</evidence>
<keyword evidence="3" id="KW-0326">Glycosidase</keyword>
<dbReference type="CDD" id="cd18825">
    <property type="entry name" value="GH43_CtGH43-like"/>
    <property type="match status" value="1"/>
</dbReference>
<dbReference type="RefSeq" id="WP_379023508.1">
    <property type="nucleotide sequence ID" value="NZ_JBHRTA010000038.1"/>
</dbReference>
<evidence type="ECO:0000256" key="4">
    <source>
        <dbReference type="SAM" id="SignalP"/>
    </source>
</evidence>
<dbReference type="InterPro" id="IPR023296">
    <property type="entry name" value="Glyco_hydro_beta-prop_sf"/>
</dbReference>
<dbReference type="Gene3D" id="2.115.10.20">
    <property type="entry name" value="Glycosyl hydrolase domain, family 43"/>
    <property type="match status" value="1"/>
</dbReference>
<evidence type="ECO:0000256" key="2">
    <source>
        <dbReference type="ARBA" id="ARBA00022801"/>
    </source>
</evidence>
<feature type="signal peptide" evidence="4">
    <location>
        <begin position="1"/>
        <end position="21"/>
    </location>
</feature>
<dbReference type="InterPro" id="IPR012334">
    <property type="entry name" value="Pectin_lyas_fold"/>
</dbReference>